<evidence type="ECO:0000313" key="3">
    <source>
        <dbReference type="EMBL" id="OWR43942.1"/>
    </source>
</evidence>
<dbReference type="Gene3D" id="3.30.70.330">
    <property type="match status" value="1"/>
</dbReference>
<dbReference type="GO" id="GO:0005634">
    <property type="term" value="C:nucleus"/>
    <property type="evidence" value="ECO:0007669"/>
    <property type="project" value="TreeGrafter"/>
</dbReference>
<feature type="compositionally biased region" description="Basic and acidic residues" evidence="2">
    <location>
        <begin position="139"/>
        <end position="151"/>
    </location>
</feature>
<keyword evidence="4" id="KW-1185">Reference proteome</keyword>
<keyword evidence="1" id="KW-0694">RNA-binding</keyword>
<organism evidence="3 4">
    <name type="scientific">Danaus plexippus plexippus</name>
    <dbReference type="NCBI Taxonomy" id="278856"/>
    <lineage>
        <taxon>Eukaryota</taxon>
        <taxon>Metazoa</taxon>
        <taxon>Ecdysozoa</taxon>
        <taxon>Arthropoda</taxon>
        <taxon>Hexapoda</taxon>
        <taxon>Insecta</taxon>
        <taxon>Pterygota</taxon>
        <taxon>Neoptera</taxon>
        <taxon>Endopterygota</taxon>
        <taxon>Lepidoptera</taxon>
        <taxon>Glossata</taxon>
        <taxon>Ditrysia</taxon>
        <taxon>Papilionoidea</taxon>
        <taxon>Nymphalidae</taxon>
        <taxon>Danainae</taxon>
        <taxon>Danaini</taxon>
        <taxon>Danaina</taxon>
        <taxon>Danaus</taxon>
        <taxon>Danaus</taxon>
    </lineage>
</organism>
<proteinExistence type="predicted"/>
<dbReference type="GO" id="GO:0003723">
    <property type="term" value="F:RNA binding"/>
    <property type="evidence" value="ECO:0007669"/>
    <property type="project" value="UniProtKB-KW"/>
</dbReference>
<sequence>MRFSRASKVFSVNQSVDHRPRALLVSGFEPDELDALLAHFAQFGEITGKEVNLSVPELVVQYRARQHAEHALHAARNYSDRTLSITWVTNSKPIAAPALNGDSSHEIKDVTGVWVRVERDQRCGDQLVWTRTKRTKSIARGDADADTEHGTHPQRAGRGEPPARPQPPSRTHRP</sequence>
<accession>A0A212ER17</accession>
<protein>
    <submittedName>
        <fullName evidence="3">RNA-binding protein 27 isoform 3</fullName>
    </submittedName>
</protein>
<dbReference type="EMBL" id="AGBW02013145">
    <property type="protein sequence ID" value="OWR43942.1"/>
    <property type="molecule type" value="Genomic_DNA"/>
</dbReference>
<evidence type="ECO:0000256" key="1">
    <source>
        <dbReference type="ARBA" id="ARBA00022884"/>
    </source>
</evidence>
<dbReference type="KEGG" id="dpl:KGM_214407"/>
<gene>
    <name evidence="3" type="ORF">KGM_214407</name>
</gene>
<name>A0A212ER17_DANPL</name>
<dbReference type="SUPFAM" id="SSF54928">
    <property type="entry name" value="RNA-binding domain, RBD"/>
    <property type="match status" value="1"/>
</dbReference>
<dbReference type="STRING" id="278856.A0A212ER17"/>
<dbReference type="InterPro" id="IPR012677">
    <property type="entry name" value="Nucleotide-bd_a/b_plait_sf"/>
</dbReference>
<reference evidence="3 4" key="1">
    <citation type="journal article" date="2011" name="Cell">
        <title>The monarch butterfly genome yields insights into long-distance migration.</title>
        <authorList>
            <person name="Zhan S."/>
            <person name="Merlin C."/>
            <person name="Boore J.L."/>
            <person name="Reppert S.M."/>
        </authorList>
    </citation>
    <scope>NUCLEOTIDE SEQUENCE [LARGE SCALE GENOMIC DNA]</scope>
    <source>
        <strain evidence="3">F-2</strain>
    </source>
</reference>
<dbReference type="InParanoid" id="A0A212ER17"/>
<dbReference type="AlphaFoldDB" id="A0A212ER17"/>
<dbReference type="InterPro" id="IPR045137">
    <property type="entry name" value="RBM26/27"/>
</dbReference>
<evidence type="ECO:0000313" key="4">
    <source>
        <dbReference type="Proteomes" id="UP000007151"/>
    </source>
</evidence>
<dbReference type="PANTHER" id="PTHR14398">
    <property type="entry name" value="RNA RECOGNITION RRM/RNP DOMAIN"/>
    <property type="match status" value="1"/>
</dbReference>
<dbReference type="Pfam" id="PF14605">
    <property type="entry name" value="Nup35_RRM_2"/>
    <property type="match status" value="1"/>
</dbReference>
<dbReference type="InterPro" id="IPR035979">
    <property type="entry name" value="RBD_domain_sf"/>
</dbReference>
<feature type="region of interest" description="Disordered" evidence="2">
    <location>
        <begin position="133"/>
        <end position="174"/>
    </location>
</feature>
<evidence type="ECO:0000256" key="2">
    <source>
        <dbReference type="SAM" id="MobiDB-lite"/>
    </source>
</evidence>
<dbReference type="Proteomes" id="UP000007151">
    <property type="component" value="Unassembled WGS sequence"/>
</dbReference>
<comment type="caution">
    <text evidence="3">The sequence shown here is derived from an EMBL/GenBank/DDBJ whole genome shotgun (WGS) entry which is preliminary data.</text>
</comment>
<dbReference type="PANTHER" id="PTHR14398:SF0">
    <property type="entry name" value="ZINC FINGER PROTEIN SWM"/>
    <property type="match status" value="1"/>
</dbReference>